<protein>
    <submittedName>
        <fullName evidence="1">Uncharacterized protein</fullName>
    </submittedName>
</protein>
<dbReference type="AlphaFoldDB" id="A0A0A9C0M2"/>
<accession>A0A0A9C0M2</accession>
<name>A0A0A9C0M2_ARUDO</name>
<sequence>MGTLSVCYCITERSVY</sequence>
<evidence type="ECO:0000313" key="1">
    <source>
        <dbReference type="EMBL" id="JAD69859.1"/>
    </source>
</evidence>
<reference evidence="1" key="1">
    <citation type="submission" date="2014-09" db="EMBL/GenBank/DDBJ databases">
        <authorList>
            <person name="Magalhaes I.L.F."/>
            <person name="Oliveira U."/>
            <person name="Santos F.R."/>
            <person name="Vidigal T.H.D.A."/>
            <person name="Brescovit A.D."/>
            <person name="Santos A.J."/>
        </authorList>
    </citation>
    <scope>NUCLEOTIDE SEQUENCE</scope>
    <source>
        <tissue evidence="1">Shoot tissue taken approximately 20 cm above the soil surface</tissue>
    </source>
</reference>
<reference evidence="1" key="2">
    <citation type="journal article" date="2015" name="Data Brief">
        <title>Shoot transcriptome of the giant reed, Arundo donax.</title>
        <authorList>
            <person name="Barrero R.A."/>
            <person name="Guerrero F.D."/>
            <person name="Moolhuijzen P."/>
            <person name="Goolsby J.A."/>
            <person name="Tidwell J."/>
            <person name="Bellgard S.E."/>
            <person name="Bellgard M.I."/>
        </authorList>
    </citation>
    <scope>NUCLEOTIDE SEQUENCE</scope>
    <source>
        <tissue evidence="1">Shoot tissue taken approximately 20 cm above the soil surface</tissue>
    </source>
</reference>
<organism evidence="1">
    <name type="scientific">Arundo donax</name>
    <name type="common">Giant reed</name>
    <name type="synonym">Donax arundinaceus</name>
    <dbReference type="NCBI Taxonomy" id="35708"/>
    <lineage>
        <taxon>Eukaryota</taxon>
        <taxon>Viridiplantae</taxon>
        <taxon>Streptophyta</taxon>
        <taxon>Embryophyta</taxon>
        <taxon>Tracheophyta</taxon>
        <taxon>Spermatophyta</taxon>
        <taxon>Magnoliopsida</taxon>
        <taxon>Liliopsida</taxon>
        <taxon>Poales</taxon>
        <taxon>Poaceae</taxon>
        <taxon>PACMAD clade</taxon>
        <taxon>Arundinoideae</taxon>
        <taxon>Arundineae</taxon>
        <taxon>Arundo</taxon>
    </lineage>
</organism>
<proteinExistence type="predicted"/>
<dbReference type="EMBL" id="GBRH01228036">
    <property type="protein sequence ID" value="JAD69859.1"/>
    <property type="molecule type" value="Transcribed_RNA"/>
</dbReference>